<dbReference type="EMBL" id="LAZR01005231">
    <property type="protein sequence ID" value="KKN01718.1"/>
    <property type="molecule type" value="Genomic_DNA"/>
</dbReference>
<evidence type="ECO:0000313" key="1">
    <source>
        <dbReference type="EMBL" id="KKN01718.1"/>
    </source>
</evidence>
<dbReference type="AlphaFoldDB" id="A0A0F9Q8N4"/>
<accession>A0A0F9Q8N4</accession>
<evidence type="ECO:0008006" key="2">
    <source>
        <dbReference type="Google" id="ProtNLM"/>
    </source>
</evidence>
<sequence>MKRKLMLKMAVMLMIFSGFQVYLNSQTCSCAATPLFNPLEYSTLKNRKWHFAITYKYHAINDLVEGSKKVEDDTKRRRNAQALLLDIRYALFRSFTLRAVFSSARHEREVGISTALPVSTQGLGDGMLAIQYTPVYYSDRSRTEVSIGGGVKLPLGQSEAKIIGIASEDMQPGTGSWDGIAWVYVARLVPLLSGLEIFAGVSTRFNGSNNRSYRFGNEIIYSFGAKLHTKKIMNYSLYGRYRWASSDKRFKGDVPNTGGQWIYLVPAVTVRITRDIGFKTEGEIPVYRKLNGYRQFSSTFLISISLFYEI</sequence>
<protein>
    <recommendedName>
        <fullName evidence="2">Transporter</fullName>
    </recommendedName>
</protein>
<reference evidence="1" key="1">
    <citation type="journal article" date="2015" name="Nature">
        <title>Complex archaea that bridge the gap between prokaryotes and eukaryotes.</title>
        <authorList>
            <person name="Spang A."/>
            <person name="Saw J.H."/>
            <person name="Jorgensen S.L."/>
            <person name="Zaremba-Niedzwiedzka K."/>
            <person name="Martijn J."/>
            <person name="Lind A.E."/>
            <person name="van Eijk R."/>
            <person name="Schleper C."/>
            <person name="Guy L."/>
            <person name="Ettema T.J."/>
        </authorList>
    </citation>
    <scope>NUCLEOTIDE SEQUENCE</scope>
</reference>
<comment type="caution">
    <text evidence="1">The sequence shown here is derived from an EMBL/GenBank/DDBJ whole genome shotgun (WGS) entry which is preliminary data.</text>
</comment>
<gene>
    <name evidence="1" type="ORF">LCGC14_1124900</name>
</gene>
<name>A0A0F9Q8N4_9ZZZZ</name>
<proteinExistence type="predicted"/>
<organism evidence="1">
    <name type="scientific">marine sediment metagenome</name>
    <dbReference type="NCBI Taxonomy" id="412755"/>
    <lineage>
        <taxon>unclassified sequences</taxon>
        <taxon>metagenomes</taxon>
        <taxon>ecological metagenomes</taxon>
    </lineage>
</organism>